<keyword evidence="4" id="KW-1185">Reference proteome</keyword>
<name>A0ABP1D5Y2_9APHY</name>
<dbReference type="Proteomes" id="UP001497453">
    <property type="component" value="Chromosome 2"/>
</dbReference>
<reference evidence="4" key="1">
    <citation type="submission" date="2024-04" db="EMBL/GenBank/DDBJ databases">
        <authorList>
            <person name="Shaw F."/>
            <person name="Minotto A."/>
        </authorList>
    </citation>
    <scope>NUCLEOTIDE SEQUENCE [LARGE SCALE GENOMIC DNA]</scope>
</reference>
<evidence type="ECO:0000256" key="1">
    <source>
        <dbReference type="ARBA" id="ARBA00005578"/>
    </source>
</evidence>
<evidence type="ECO:0000313" key="4">
    <source>
        <dbReference type="Proteomes" id="UP001497453"/>
    </source>
</evidence>
<dbReference type="InterPro" id="IPR052275">
    <property type="entry name" value="Mt_Fe-S_assembly_factor"/>
</dbReference>
<dbReference type="InterPro" id="IPR002634">
    <property type="entry name" value="BolA"/>
</dbReference>
<sequence>MSLVFQSVRQAVRSSKLPSLARTYAATSVPALDAGEQVIYNKLKEKFSPKELRVQDVSGGCGSFYAISITSDAFKGLPTVKQHRLVNETLKKEIEGIHGLQLKTSVPQS</sequence>
<proteinExistence type="inferred from homology"/>
<evidence type="ECO:0000313" key="3">
    <source>
        <dbReference type="EMBL" id="CAL1702114.1"/>
    </source>
</evidence>
<evidence type="ECO:0000256" key="2">
    <source>
        <dbReference type="RuleBase" id="RU003860"/>
    </source>
</evidence>
<dbReference type="PANTHER" id="PTHR46188:SF1">
    <property type="entry name" value="BOLA-LIKE PROTEIN 3"/>
    <property type="match status" value="1"/>
</dbReference>
<protein>
    <recommendedName>
        <fullName evidence="5">Bola-like protein</fullName>
    </recommendedName>
</protein>
<gene>
    <name evidence="3" type="ORF">GFSPODELE1_LOCUS3886</name>
</gene>
<dbReference type="InterPro" id="IPR036065">
    <property type="entry name" value="BolA-like_sf"/>
</dbReference>
<dbReference type="SUPFAM" id="SSF82657">
    <property type="entry name" value="BolA-like"/>
    <property type="match status" value="1"/>
</dbReference>
<dbReference type="PANTHER" id="PTHR46188">
    <property type="entry name" value="BOLA-LIKE PROTEIN 3"/>
    <property type="match status" value="1"/>
</dbReference>
<dbReference type="Gene3D" id="3.30.300.90">
    <property type="entry name" value="BolA-like"/>
    <property type="match status" value="1"/>
</dbReference>
<dbReference type="EMBL" id="OZ037945">
    <property type="protein sequence ID" value="CAL1702114.1"/>
    <property type="molecule type" value="Genomic_DNA"/>
</dbReference>
<accession>A0ABP1D5Y2</accession>
<comment type="similarity">
    <text evidence="1 2">Belongs to the BolA/IbaG family.</text>
</comment>
<organism evidence="3 4">
    <name type="scientific">Somion occarium</name>
    <dbReference type="NCBI Taxonomy" id="3059160"/>
    <lineage>
        <taxon>Eukaryota</taxon>
        <taxon>Fungi</taxon>
        <taxon>Dikarya</taxon>
        <taxon>Basidiomycota</taxon>
        <taxon>Agaricomycotina</taxon>
        <taxon>Agaricomycetes</taxon>
        <taxon>Polyporales</taxon>
        <taxon>Cerrenaceae</taxon>
        <taxon>Somion</taxon>
    </lineage>
</organism>
<dbReference type="Pfam" id="PF01722">
    <property type="entry name" value="BolA"/>
    <property type="match status" value="1"/>
</dbReference>
<evidence type="ECO:0008006" key="5">
    <source>
        <dbReference type="Google" id="ProtNLM"/>
    </source>
</evidence>